<feature type="region of interest" description="Disordered" evidence="4">
    <location>
        <begin position="461"/>
        <end position="493"/>
    </location>
</feature>
<evidence type="ECO:0000259" key="6">
    <source>
        <dbReference type="SMART" id="SM00797"/>
    </source>
</evidence>
<dbReference type="InterPro" id="IPR003778">
    <property type="entry name" value="CT_A_B"/>
</dbReference>
<comment type="caution">
    <text evidence="7">The sequence shown here is derived from an EMBL/GenBank/DDBJ whole genome shotgun (WGS) entry which is preliminary data.</text>
</comment>
<reference evidence="7 8" key="1">
    <citation type="submission" date="2019-05" db="EMBL/GenBank/DDBJ databases">
        <title>Nesterenkonia sp. GY239, isolated from the Southern Atlantic Ocean.</title>
        <authorList>
            <person name="Zhang G."/>
        </authorList>
    </citation>
    <scope>NUCLEOTIDE SEQUENCE [LARGE SCALE GENOMIC DNA]</scope>
    <source>
        <strain evidence="7 8">GY239</strain>
    </source>
</reference>
<feature type="domain" description="Carboxyltransferase" evidence="6">
    <location>
        <begin position="264"/>
        <end position="553"/>
    </location>
</feature>
<sequence>MITGIRSAGRLGLLLELDTLDDVLAVHQHLKAHPLQGQVDAVAAARTIMLTFTHRAEVRAAEQQTAQLSGLTFSTGDRELKQIPVVYDGEDLDELTQTLGMSTEAFIHWHSSQQWLGAFGGFAPGFTYCTPAESTQPIPRRASPRTAVPERSVAVAGDFSAVYPRVSPGGWQLIGRTSADMWDLNREQPALVSPGDTVVYVPVSAEELTLSNDTESQPAAEHDAATPAERDTPSGRAQRPPLLTVEDPGMQLLVQDDGRPGYSDLGVSRAGAADEAATRQANRLVGNPEDAAVLESLMGAVRLTAGCTAVLAATGAETTLTITAEDGTTRQVPMCAPFALSAGEHLQIGAPTRGLRVVLGLRGGVAGHPELGSLSSDTMSGLGPAPLQASDTLSAAETTSHTAVGMPEPTTLAGTGEDGSFTLRFTYGPREDWFAEAEQHRLAAQPWQVTPQSNRVGVRLEPAASQDTEARSLQRHRTDELPSEGVARGSLQMPPSGNPVLFLNDHPVTGGYPVIGVLLPQDLPVAAQLSPGDTIHLLPVDPDSLTPLPSETQS</sequence>
<dbReference type="SMART" id="SM00796">
    <property type="entry name" value="AHS1"/>
    <property type="match status" value="1"/>
</dbReference>
<dbReference type="EMBL" id="VAWA01000008">
    <property type="protein sequence ID" value="TLP75598.1"/>
    <property type="molecule type" value="Genomic_DNA"/>
</dbReference>
<keyword evidence="8" id="KW-1185">Reference proteome</keyword>
<evidence type="ECO:0000256" key="2">
    <source>
        <dbReference type="ARBA" id="ARBA00022801"/>
    </source>
</evidence>
<keyword evidence="3" id="KW-0067">ATP-binding</keyword>
<organism evidence="7 8">
    <name type="scientific">Nesterenkonia sphaerica</name>
    <dbReference type="NCBI Taxonomy" id="1804988"/>
    <lineage>
        <taxon>Bacteria</taxon>
        <taxon>Bacillati</taxon>
        <taxon>Actinomycetota</taxon>
        <taxon>Actinomycetes</taxon>
        <taxon>Micrococcales</taxon>
        <taxon>Micrococcaceae</taxon>
        <taxon>Nesterenkonia</taxon>
    </lineage>
</organism>
<gene>
    <name evidence="7" type="ORF">FEF27_08065</name>
</gene>
<dbReference type="GO" id="GO:0016829">
    <property type="term" value="F:lyase activity"/>
    <property type="evidence" value="ECO:0007669"/>
    <property type="project" value="UniProtKB-KW"/>
</dbReference>
<keyword evidence="1" id="KW-0547">Nucleotide-binding</keyword>
<evidence type="ECO:0000256" key="4">
    <source>
        <dbReference type="SAM" id="MobiDB-lite"/>
    </source>
</evidence>
<dbReference type="OrthoDB" id="9768696at2"/>
<dbReference type="PANTHER" id="PTHR43309">
    <property type="entry name" value="5-OXOPROLINASE SUBUNIT C"/>
    <property type="match status" value="1"/>
</dbReference>
<proteinExistence type="predicted"/>
<evidence type="ECO:0000259" key="5">
    <source>
        <dbReference type="SMART" id="SM00796"/>
    </source>
</evidence>
<feature type="domain" description="Carboxyltransferase" evidence="5">
    <location>
        <begin position="3"/>
        <end position="192"/>
    </location>
</feature>
<dbReference type="Proteomes" id="UP000306544">
    <property type="component" value="Unassembled WGS sequence"/>
</dbReference>
<dbReference type="InterPro" id="IPR052708">
    <property type="entry name" value="PxpC"/>
</dbReference>
<dbReference type="GO" id="GO:0016787">
    <property type="term" value="F:hydrolase activity"/>
    <property type="evidence" value="ECO:0007669"/>
    <property type="project" value="UniProtKB-KW"/>
</dbReference>
<protein>
    <submittedName>
        <fullName evidence="7">5-oxoprolinase/urea amidolyase family protein</fullName>
    </submittedName>
</protein>
<evidence type="ECO:0000256" key="1">
    <source>
        <dbReference type="ARBA" id="ARBA00022741"/>
    </source>
</evidence>
<feature type="region of interest" description="Disordered" evidence="4">
    <location>
        <begin position="393"/>
        <end position="417"/>
    </location>
</feature>
<dbReference type="GO" id="GO:0005524">
    <property type="term" value="F:ATP binding"/>
    <property type="evidence" value="ECO:0007669"/>
    <property type="project" value="UniProtKB-KW"/>
</dbReference>
<dbReference type="RefSeq" id="WP_138170341.1">
    <property type="nucleotide sequence ID" value="NZ_VAWA01000008.1"/>
</dbReference>
<evidence type="ECO:0000313" key="7">
    <source>
        <dbReference type="EMBL" id="TLP75598.1"/>
    </source>
</evidence>
<evidence type="ECO:0000313" key="8">
    <source>
        <dbReference type="Proteomes" id="UP000306544"/>
    </source>
</evidence>
<dbReference type="AlphaFoldDB" id="A0A5R9AAE4"/>
<dbReference type="InterPro" id="IPR029000">
    <property type="entry name" value="Cyclophilin-like_dom_sf"/>
</dbReference>
<feature type="compositionally biased region" description="Basic and acidic residues" evidence="4">
    <location>
        <begin position="220"/>
        <end position="233"/>
    </location>
</feature>
<dbReference type="Gene3D" id="2.40.100.10">
    <property type="entry name" value="Cyclophilin-like"/>
    <property type="match status" value="2"/>
</dbReference>
<keyword evidence="7" id="KW-0456">Lyase</keyword>
<dbReference type="Gene3D" id="3.30.1360.40">
    <property type="match status" value="1"/>
</dbReference>
<keyword evidence="2" id="KW-0378">Hydrolase</keyword>
<dbReference type="SMART" id="SM00797">
    <property type="entry name" value="AHS2"/>
    <property type="match status" value="1"/>
</dbReference>
<dbReference type="SUPFAM" id="SSF50891">
    <property type="entry name" value="Cyclophilin-like"/>
    <property type="match status" value="2"/>
</dbReference>
<feature type="region of interest" description="Disordered" evidence="4">
    <location>
        <begin position="209"/>
        <end position="244"/>
    </location>
</feature>
<dbReference type="Pfam" id="PF02682">
    <property type="entry name" value="CT_C_D"/>
    <property type="match status" value="1"/>
</dbReference>
<name>A0A5R9AAE4_9MICC</name>
<accession>A0A5R9AAE4</accession>
<dbReference type="InterPro" id="IPR003833">
    <property type="entry name" value="CT_C_D"/>
</dbReference>
<feature type="compositionally biased region" description="Polar residues" evidence="4">
    <location>
        <begin position="393"/>
        <end position="402"/>
    </location>
</feature>
<feature type="compositionally biased region" description="Basic and acidic residues" evidence="4">
    <location>
        <begin position="468"/>
        <end position="480"/>
    </location>
</feature>
<dbReference type="PANTHER" id="PTHR43309:SF3">
    <property type="entry name" value="5-OXOPROLINASE SUBUNIT C"/>
    <property type="match status" value="1"/>
</dbReference>
<dbReference type="Pfam" id="PF02626">
    <property type="entry name" value="CT_A_B"/>
    <property type="match status" value="1"/>
</dbReference>
<evidence type="ECO:0000256" key="3">
    <source>
        <dbReference type="ARBA" id="ARBA00022840"/>
    </source>
</evidence>